<accession>A0ABP6BKV0</accession>
<dbReference type="SUPFAM" id="SSF141571">
    <property type="entry name" value="Pentapeptide repeat-like"/>
    <property type="match status" value="1"/>
</dbReference>
<evidence type="ECO:0000313" key="2">
    <source>
        <dbReference type="Proteomes" id="UP001500274"/>
    </source>
</evidence>
<keyword evidence="2" id="KW-1185">Reference proteome</keyword>
<dbReference type="EMBL" id="BAAARI010000011">
    <property type="protein sequence ID" value="GAA2575477.1"/>
    <property type="molecule type" value="Genomic_DNA"/>
</dbReference>
<proteinExistence type="predicted"/>
<name>A0ABP6BKV0_9MICO</name>
<organism evidence="1 2">
    <name type="scientific">Microbacterium binotii</name>
    <dbReference type="NCBI Taxonomy" id="462710"/>
    <lineage>
        <taxon>Bacteria</taxon>
        <taxon>Bacillati</taxon>
        <taxon>Actinomycetota</taxon>
        <taxon>Actinomycetes</taxon>
        <taxon>Micrococcales</taxon>
        <taxon>Microbacteriaceae</taxon>
        <taxon>Microbacterium</taxon>
    </lineage>
</organism>
<dbReference type="RefSeq" id="WP_344227967.1">
    <property type="nucleotide sequence ID" value="NZ_BAAARI010000011.1"/>
</dbReference>
<dbReference type="Gene3D" id="2.160.20.80">
    <property type="entry name" value="E3 ubiquitin-protein ligase SopA"/>
    <property type="match status" value="1"/>
</dbReference>
<reference evidence="2" key="1">
    <citation type="journal article" date="2019" name="Int. J. Syst. Evol. Microbiol.">
        <title>The Global Catalogue of Microorganisms (GCM) 10K type strain sequencing project: providing services to taxonomists for standard genome sequencing and annotation.</title>
        <authorList>
            <consortium name="The Broad Institute Genomics Platform"/>
            <consortium name="The Broad Institute Genome Sequencing Center for Infectious Disease"/>
            <person name="Wu L."/>
            <person name="Ma J."/>
        </authorList>
    </citation>
    <scope>NUCLEOTIDE SEQUENCE [LARGE SCALE GENOMIC DNA]</scope>
    <source>
        <strain evidence="2">JCM 16365</strain>
    </source>
</reference>
<dbReference type="Proteomes" id="UP001500274">
    <property type="component" value="Unassembled WGS sequence"/>
</dbReference>
<sequence length="218" mass="23259">MAPLPKPPQLNLLHLDDLADSSLADLHAGATLTGVRLAVESHSPAELTDARLDGVRFDRFVAPELCLRGAGLLEVALDALDVPVMDAARTDWSDARVSGRVGALTAYDSSLRSIHFIGCRLGFVNLRGSELLDVQFTDCSIDELDLGDARCRRMRFTDTRIASLEVPRAILVDVDLRGAELSAVSGVGQLSGATITHEQTLQLAPLLAAHVGLSIADD</sequence>
<evidence type="ECO:0000313" key="1">
    <source>
        <dbReference type="EMBL" id="GAA2575477.1"/>
    </source>
</evidence>
<protein>
    <submittedName>
        <fullName evidence="1">Pentapeptide repeat-containing protein</fullName>
    </submittedName>
</protein>
<gene>
    <name evidence="1" type="ORF">GCM10009862_13350</name>
</gene>
<comment type="caution">
    <text evidence="1">The sequence shown here is derived from an EMBL/GenBank/DDBJ whole genome shotgun (WGS) entry which is preliminary data.</text>
</comment>